<organism evidence="3 4">
    <name type="scientific">Alkalicoccobacillus gibsonii</name>
    <dbReference type="NCBI Taxonomy" id="79881"/>
    <lineage>
        <taxon>Bacteria</taxon>
        <taxon>Bacillati</taxon>
        <taxon>Bacillota</taxon>
        <taxon>Bacilli</taxon>
        <taxon>Bacillales</taxon>
        <taxon>Bacillaceae</taxon>
        <taxon>Alkalicoccobacillus</taxon>
    </lineage>
</organism>
<evidence type="ECO:0000256" key="1">
    <source>
        <dbReference type="ARBA" id="ARBA00038240"/>
    </source>
</evidence>
<dbReference type="RefSeq" id="WP_343131923.1">
    <property type="nucleotide sequence ID" value="NZ_JBCITK010000001.1"/>
</dbReference>
<dbReference type="InterPro" id="IPR011009">
    <property type="entry name" value="Kinase-like_dom_sf"/>
</dbReference>
<dbReference type="InterPro" id="IPR002575">
    <property type="entry name" value="Aminoglycoside_PTrfase"/>
</dbReference>
<comment type="similarity">
    <text evidence="1">Belongs to the pseudomonas-type ThrB family.</text>
</comment>
<dbReference type="Pfam" id="PF01636">
    <property type="entry name" value="APH"/>
    <property type="match status" value="1"/>
</dbReference>
<sequence>MNFINVEQMTAKYGINIVSTKTLTERATLIEADNGKTFVLKQKESMEAFQREHELLWHSSTKGFPVQQPVVSQTNHCLIHHQNKCYVMYTYLKGKPFSSAECLQDPIASTLLGTSIANMHRSLYSFEANGGWKHSNLYQMVYGFAVKGIVTGMCSERLGFIYALLEEKIKMLSTTLPKQLIHRDAHIHNMIFHDNELAGVIDFDLAEVNHKLFDLCYCATSVLSEVFYNDELREMWPAFVHRLIEAYDHEWALSDSERSAVWYMMLIIQTIFMAFFRKDQALFEMNEAMFLWIYDHQSVLSFDKPF</sequence>
<evidence type="ECO:0000313" key="4">
    <source>
        <dbReference type="Proteomes" id="UP001418796"/>
    </source>
</evidence>
<dbReference type="SUPFAM" id="SSF56112">
    <property type="entry name" value="Protein kinase-like (PK-like)"/>
    <property type="match status" value="1"/>
</dbReference>
<feature type="domain" description="Protein kinase" evidence="2">
    <location>
        <begin position="1"/>
        <end position="306"/>
    </location>
</feature>
<reference evidence="3 4" key="1">
    <citation type="submission" date="2024-03" db="EMBL/GenBank/DDBJ databases">
        <title>Bacilli Hybrid Assemblies.</title>
        <authorList>
            <person name="Kovac J."/>
        </authorList>
    </citation>
    <scope>NUCLEOTIDE SEQUENCE [LARGE SCALE GENOMIC DNA]</scope>
    <source>
        <strain evidence="3 4">FSL R7-0666</strain>
    </source>
</reference>
<evidence type="ECO:0000259" key="2">
    <source>
        <dbReference type="PROSITE" id="PS50011"/>
    </source>
</evidence>
<dbReference type="InterPro" id="IPR050249">
    <property type="entry name" value="Pseudomonas-type_ThrB"/>
</dbReference>
<name>A0ABU9VN67_9BACI</name>
<dbReference type="InterPro" id="IPR000719">
    <property type="entry name" value="Prot_kinase_dom"/>
</dbReference>
<keyword evidence="4" id="KW-1185">Reference proteome</keyword>
<comment type="caution">
    <text evidence="3">The sequence shown here is derived from an EMBL/GenBank/DDBJ whole genome shotgun (WGS) entry which is preliminary data.</text>
</comment>
<evidence type="ECO:0000313" key="3">
    <source>
        <dbReference type="EMBL" id="MEN0645350.1"/>
    </source>
</evidence>
<dbReference type="PANTHER" id="PTHR21064:SF6">
    <property type="entry name" value="AMINOGLYCOSIDE PHOSPHOTRANSFERASE DOMAIN-CONTAINING PROTEIN"/>
    <property type="match status" value="1"/>
</dbReference>
<proteinExistence type="inferred from homology"/>
<accession>A0ABU9VN67</accession>
<dbReference type="Proteomes" id="UP001418796">
    <property type="component" value="Unassembled WGS sequence"/>
</dbReference>
<dbReference type="PROSITE" id="PS50011">
    <property type="entry name" value="PROTEIN_KINASE_DOM"/>
    <property type="match status" value="1"/>
</dbReference>
<dbReference type="Gene3D" id="3.90.1200.10">
    <property type="match status" value="1"/>
</dbReference>
<gene>
    <name evidence="3" type="ORF">MKY91_19480</name>
</gene>
<protein>
    <submittedName>
        <fullName evidence="3">Phosphotransferase</fullName>
    </submittedName>
</protein>
<dbReference type="PANTHER" id="PTHR21064">
    <property type="entry name" value="AMINOGLYCOSIDE PHOSPHOTRANSFERASE DOMAIN-CONTAINING PROTEIN-RELATED"/>
    <property type="match status" value="1"/>
</dbReference>
<dbReference type="EMBL" id="JBCITK010000001">
    <property type="protein sequence ID" value="MEN0645350.1"/>
    <property type="molecule type" value="Genomic_DNA"/>
</dbReference>